<evidence type="ECO:0000313" key="12">
    <source>
        <dbReference type="EMBL" id="RXZ43213.1"/>
    </source>
</evidence>
<dbReference type="PANTHER" id="PTHR30012">
    <property type="entry name" value="GENERAL SECRETION PATHWAY PROTEIN"/>
    <property type="match status" value="1"/>
</dbReference>
<comment type="subcellular location">
    <subcellularLocation>
        <location evidence="1 9">Cell inner membrane</location>
        <topology evidence="1 9">Multi-pass membrane protein</topology>
    </subcellularLocation>
</comment>
<proteinExistence type="inferred from homology"/>
<comment type="caution">
    <text evidence="12">The sequence shown here is derived from an EMBL/GenBank/DDBJ whole genome shotgun (WGS) entry which is preliminary data.</text>
</comment>
<keyword evidence="8 10" id="KW-0472">Membrane</keyword>
<evidence type="ECO:0000259" key="11">
    <source>
        <dbReference type="Pfam" id="PF00482"/>
    </source>
</evidence>
<feature type="transmembrane region" description="Helical" evidence="10">
    <location>
        <begin position="265"/>
        <end position="290"/>
    </location>
</feature>
<dbReference type="PRINTS" id="PR00812">
    <property type="entry name" value="BCTERIALGSPF"/>
</dbReference>
<feature type="transmembrane region" description="Helical" evidence="10">
    <location>
        <begin position="162"/>
        <end position="184"/>
    </location>
</feature>
<evidence type="ECO:0000313" key="13">
    <source>
        <dbReference type="Proteomes" id="UP000290682"/>
    </source>
</evidence>
<evidence type="ECO:0000256" key="10">
    <source>
        <dbReference type="SAM" id="Phobius"/>
    </source>
</evidence>
<feature type="domain" description="Type II secretion system protein GspF" evidence="11">
    <location>
        <begin position="265"/>
        <end position="386"/>
    </location>
</feature>
<keyword evidence="3 9" id="KW-0813">Transport</keyword>
<dbReference type="Pfam" id="PF00482">
    <property type="entry name" value="T2SSF"/>
    <property type="match status" value="2"/>
</dbReference>
<dbReference type="InterPro" id="IPR018076">
    <property type="entry name" value="T2SS_GspF_dom"/>
</dbReference>
<keyword evidence="13" id="KW-1185">Reference proteome</keyword>
<evidence type="ECO:0000256" key="8">
    <source>
        <dbReference type="ARBA" id="ARBA00023136"/>
    </source>
</evidence>
<protein>
    <submittedName>
        <fullName evidence="12">Type II secretion system F family protein</fullName>
    </submittedName>
</protein>
<reference evidence="12 13" key="1">
    <citation type="submission" date="2018-10" db="EMBL/GenBank/DDBJ databases">
        <title>Draft genome of Fastidiocella sp. strain 375T, a bacterium isolated from a karstic cave dripping water.</title>
        <authorList>
            <person name="Coelho C."/>
            <person name="Verissimo A."/>
            <person name="Tiago I."/>
        </authorList>
    </citation>
    <scope>NUCLEOTIDE SEQUENCE [LARGE SCALE GENOMIC DNA]</scope>
    <source>
        <strain evidence="12 13">CAVE-375</strain>
    </source>
</reference>
<accession>A0ABY0FB92</accession>
<dbReference type="InterPro" id="IPR003004">
    <property type="entry name" value="GspF/PilC"/>
</dbReference>
<name>A0ABY0FB92_9NEIS</name>
<keyword evidence="5" id="KW-0997">Cell inner membrane</keyword>
<evidence type="ECO:0000256" key="5">
    <source>
        <dbReference type="ARBA" id="ARBA00022519"/>
    </source>
</evidence>
<evidence type="ECO:0000256" key="9">
    <source>
        <dbReference type="RuleBase" id="RU003923"/>
    </source>
</evidence>
<comment type="similarity">
    <text evidence="2 9">Belongs to the GSP F family.</text>
</comment>
<keyword evidence="6 9" id="KW-0812">Transmembrane</keyword>
<evidence type="ECO:0000256" key="2">
    <source>
        <dbReference type="ARBA" id="ARBA00005745"/>
    </source>
</evidence>
<evidence type="ECO:0000256" key="1">
    <source>
        <dbReference type="ARBA" id="ARBA00004429"/>
    </source>
</evidence>
<feature type="transmembrane region" description="Helical" evidence="10">
    <location>
        <begin position="363"/>
        <end position="385"/>
    </location>
</feature>
<evidence type="ECO:0000256" key="7">
    <source>
        <dbReference type="ARBA" id="ARBA00022989"/>
    </source>
</evidence>
<dbReference type="Gene3D" id="1.20.81.30">
    <property type="entry name" value="Type II secretion system (T2SS), domain F"/>
    <property type="match status" value="2"/>
</dbReference>
<evidence type="ECO:0000256" key="4">
    <source>
        <dbReference type="ARBA" id="ARBA00022475"/>
    </source>
</evidence>
<gene>
    <name evidence="12" type="ORF">EBB06_10630</name>
</gene>
<feature type="transmembrane region" description="Helical" evidence="10">
    <location>
        <begin position="214"/>
        <end position="235"/>
    </location>
</feature>
<dbReference type="PANTHER" id="PTHR30012:SF7">
    <property type="entry name" value="PROTEIN TRANSPORT PROTEIN HOFC HOMOLOG"/>
    <property type="match status" value="1"/>
</dbReference>
<feature type="domain" description="Type II secretion system protein GspF" evidence="11">
    <location>
        <begin position="62"/>
        <end position="185"/>
    </location>
</feature>
<keyword evidence="4" id="KW-1003">Cell membrane</keyword>
<dbReference type="RefSeq" id="WP_129213162.1">
    <property type="nucleotide sequence ID" value="NZ_REGR01000011.1"/>
</dbReference>
<dbReference type="InterPro" id="IPR042094">
    <property type="entry name" value="T2SS_GspF_sf"/>
</dbReference>
<sequence>MQEFEARVMAGGKVVTDRISAASEADARRMLAAAGRQVLALRVKGGAKLAVKRGEKFELTLFVQELVALLDAGLTLTEALEILRDKEDRTLSRQLFSQLLERMYQGQPLSSALGAMPGRFPELFVAAVSSSEHTGQLPDALRRYLSYEARIAALKKQVTGALVYPLLVLIIGAVILLFMLFYVIPRFAEMLASSGDRLPASARLMVDWSELVAAHGWTIGVGMAASAAVLAWLLVQPASRDAMLSVLWRIPRVGETRRLFMLARFYRSLGLVLAGGMPVVQGLTLAGSLLGRSEKQGLARVLAELRAGQPLSQTLARHQLTTVVAERLLRVGEHGGELPQMCERIALFYDEAIGRAVDLFGKVFGPIVMLGVGALVGGVVILLYLPIFELAGGAGS</sequence>
<dbReference type="InterPro" id="IPR001992">
    <property type="entry name" value="T2SS_GspF/T4SS_PilC_CS"/>
</dbReference>
<keyword evidence="7 10" id="KW-1133">Transmembrane helix</keyword>
<evidence type="ECO:0000256" key="3">
    <source>
        <dbReference type="ARBA" id="ARBA00022448"/>
    </source>
</evidence>
<dbReference type="Proteomes" id="UP000290682">
    <property type="component" value="Unassembled WGS sequence"/>
</dbReference>
<dbReference type="EMBL" id="REGR01000011">
    <property type="protein sequence ID" value="RXZ43213.1"/>
    <property type="molecule type" value="Genomic_DNA"/>
</dbReference>
<dbReference type="PROSITE" id="PS00874">
    <property type="entry name" value="T2SP_F"/>
    <property type="match status" value="1"/>
</dbReference>
<evidence type="ECO:0000256" key="6">
    <source>
        <dbReference type="ARBA" id="ARBA00022692"/>
    </source>
</evidence>
<organism evidence="12 13">
    <name type="scientific">Crenobacter cavernae</name>
    <dbReference type="NCBI Taxonomy" id="2290923"/>
    <lineage>
        <taxon>Bacteria</taxon>
        <taxon>Pseudomonadati</taxon>
        <taxon>Pseudomonadota</taxon>
        <taxon>Betaproteobacteria</taxon>
        <taxon>Neisseriales</taxon>
        <taxon>Neisseriaceae</taxon>
        <taxon>Crenobacter</taxon>
    </lineage>
</organism>